<dbReference type="OrthoDB" id="9803735at2"/>
<gene>
    <name evidence="6" type="primary">oxyR_1</name>
    <name evidence="6" type="ORF">ElP_00420</name>
</gene>
<dbReference type="Gene3D" id="1.10.10.10">
    <property type="entry name" value="Winged helix-like DNA-binding domain superfamily/Winged helix DNA-binding domain"/>
    <property type="match status" value="1"/>
</dbReference>
<dbReference type="InterPro" id="IPR000847">
    <property type="entry name" value="LysR_HTH_N"/>
</dbReference>
<evidence type="ECO:0000256" key="1">
    <source>
        <dbReference type="ARBA" id="ARBA00009437"/>
    </source>
</evidence>
<protein>
    <submittedName>
        <fullName evidence="6">Hydrogen peroxide-inducible genes activator</fullName>
    </submittedName>
</protein>
<sequence length="295" mass="32689">MEVHQLRYFARLAELGSFTRAAEACHVSQPSLSQQIQKLESELGRPLFERLGRRALLTESGRRLKPVADQVLSLIDGARDLVNDDPEAARLVVGAPPTVVPYFLAGVLDGFARAHPRARLEVVEDVTESIVSRLLEFELDLAVLPLPIDHAEFDVEPLFDEELLVLLPAGHRLADRPRVSIRDLQSEPFILLHDAHCLSGNALSFCHQKRLQPIVTSRVSQLATIQELVSLGRGISLVPEMARRLDADPSRVYRSLSGARPRRTIGLVRHARRSPSLLAGRFSEALRAAGPRSGR</sequence>
<proteinExistence type="inferred from homology"/>
<dbReference type="Pfam" id="PF00126">
    <property type="entry name" value="HTH_1"/>
    <property type="match status" value="1"/>
</dbReference>
<name>A0A518GUE5_9BACT</name>
<comment type="similarity">
    <text evidence="1">Belongs to the LysR transcriptional regulatory family.</text>
</comment>
<dbReference type="GO" id="GO:0003700">
    <property type="term" value="F:DNA-binding transcription factor activity"/>
    <property type="evidence" value="ECO:0007669"/>
    <property type="project" value="InterPro"/>
</dbReference>
<dbReference type="InterPro" id="IPR005119">
    <property type="entry name" value="LysR_subst-bd"/>
</dbReference>
<evidence type="ECO:0000313" key="6">
    <source>
        <dbReference type="EMBL" id="QDV32219.1"/>
    </source>
</evidence>
<evidence type="ECO:0000256" key="3">
    <source>
        <dbReference type="ARBA" id="ARBA00023125"/>
    </source>
</evidence>
<dbReference type="SUPFAM" id="SSF46785">
    <property type="entry name" value="Winged helix' DNA-binding domain"/>
    <property type="match status" value="1"/>
</dbReference>
<dbReference type="SUPFAM" id="SSF53850">
    <property type="entry name" value="Periplasmic binding protein-like II"/>
    <property type="match status" value="1"/>
</dbReference>
<keyword evidence="3" id="KW-0238">DNA-binding</keyword>
<keyword evidence="2" id="KW-0805">Transcription regulation</keyword>
<keyword evidence="7" id="KW-1185">Reference proteome</keyword>
<evidence type="ECO:0000259" key="5">
    <source>
        <dbReference type="PROSITE" id="PS50931"/>
    </source>
</evidence>
<dbReference type="GO" id="GO:0032993">
    <property type="term" value="C:protein-DNA complex"/>
    <property type="evidence" value="ECO:0007669"/>
    <property type="project" value="TreeGrafter"/>
</dbReference>
<dbReference type="Gene3D" id="3.40.190.10">
    <property type="entry name" value="Periplasmic binding protein-like II"/>
    <property type="match status" value="2"/>
</dbReference>
<dbReference type="PRINTS" id="PR00039">
    <property type="entry name" value="HTHLYSR"/>
</dbReference>
<dbReference type="CDD" id="cd05466">
    <property type="entry name" value="PBP2_LTTR_substrate"/>
    <property type="match status" value="1"/>
</dbReference>
<dbReference type="RefSeq" id="WP_145266133.1">
    <property type="nucleotide sequence ID" value="NZ_CP036426.1"/>
</dbReference>
<feature type="domain" description="HTH lysR-type" evidence="5">
    <location>
        <begin position="1"/>
        <end position="58"/>
    </location>
</feature>
<dbReference type="InterPro" id="IPR036390">
    <property type="entry name" value="WH_DNA-bd_sf"/>
</dbReference>
<dbReference type="AlphaFoldDB" id="A0A518GUE5"/>
<accession>A0A518GUE5</accession>
<dbReference type="PANTHER" id="PTHR30346">
    <property type="entry name" value="TRANSCRIPTIONAL DUAL REGULATOR HCAR-RELATED"/>
    <property type="match status" value="1"/>
</dbReference>
<dbReference type="PROSITE" id="PS50931">
    <property type="entry name" value="HTH_LYSR"/>
    <property type="match status" value="1"/>
</dbReference>
<evidence type="ECO:0000256" key="4">
    <source>
        <dbReference type="ARBA" id="ARBA00023163"/>
    </source>
</evidence>
<organism evidence="6 7">
    <name type="scientific">Tautonia plasticadhaerens</name>
    <dbReference type="NCBI Taxonomy" id="2527974"/>
    <lineage>
        <taxon>Bacteria</taxon>
        <taxon>Pseudomonadati</taxon>
        <taxon>Planctomycetota</taxon>
        <taxon>Planctomycetia</taxon>
        <taxon>Isosphaerales</taxon>
        <taxon>Isosphaeraceae</taxon>
        <taxon>Tautonia</taxon>
    </lineage>
</organism>
<dbReference type="GO" id="GO:0003677">
    <property type="term" value="F:DNA binding"/>
    <property type="evidence" value="ECO:0007669"/>
    <property type="project" value="UniProtKB-KW"/>
</dbReference>
<dbReference type="Proteomes" id="UP000317835">
    <property type="component" value="Chromosome"/>
</dbReference>
<dbReference type="InterPro" id="IPR036388">
    <property type="entry name" value="WH-like_DNA-bd_sf"/>
</dbReference>
<keyword evidence="4" id="KW-0804">Transcription</keyword>
<reference evidence="6 7" key="1">
    <citation type="submission" date="2019-02" db="EMBL/GenBank/DDBJ databases">
        <title>Deep-cultivation of Planctomycetes and their phenomic and genomic characterization uncovers novel biology.</title>
        <authorList>
            <person name="Wiegand S."/>
            <person name="Jogler M."/>
            <person name="Boedeker C."/>
            <person name="Pinto D."/>
            <person name="Vollmers J."/>
            <person name="Rivas-Marin E."/>
            <person name="Kohn T."/>
            <person name="Peeters S.H."/>
            <person name="Heuer A."/>
            <person name="Rast P."/>
            <person name="Oberbeckmann S."/>
            <person name="Bunk B."/>
            <person name="Jeske O."/>
            <person name="Meyerdierks A."/>
            <person name="Storesund J.E."/>
            <person name="Kallscheuer N."/>
            <person name="Luecker S."/>
            <person name="Lage O.M."/>
            <person name="Pohl T."/>
            <person name="Merkel B.J."/>
            <person name="Hornburger P."/>
            <person name="Mueller R.-W."/>
            <person name="Bruemmer F."/>
            <person name="Labrenz M."/>
            <person name="Spormann A.M."/>
            <person name="Op den Camp H."/>
            <person name="Overmann J."/>
            <person name="Amann R."/>
            <person name="Jetten M.S.M."/>
            <person name="Mascher T."/>
            <person name="Medema M.H."/>
            <person name="Devos D.P."/>
            <person name="Kaster A.-K."/>
            <person name="Ovreas L."/>
            <person name="Rohde M."/>
            <person name="Galperin M.Y."/>
            <person name="Jogler C."/>
        </authorList>
    </citation>
    <scope>NUCLEOTIDE SEQUENCE [LARGE SCALE GENOMIC DNA]</scope>
    <source>
        <strain evidence="6 7">ElP</strain>
    </source>
</reference>
<evidence type="ECO:0000256" key="2">
    <source>
        <dbReference type="ARBA" id="ARBA00023015"/>
    </source>
</evidence>
<evidence type="ECO:0000313" key="7">
    <source>
        <dbReference type="Proteomes" id="UP000317835"/>
    </source>
</evidence>
<dbReference type="EMBL" id="CP036426">
    <property type="protein sequence ID" value="QDV32219.1"/>
    <property type="molecule type" value="Genomic_DNA"/>
</dbReference>
<dbReference type="PANTHER" id="PTHR30346:SF0">
    <property type="entry name" value="HCA OPERON TRANSCRIPTIONAL ACTIVATOR HCAR"/>
    <property type="match status" value="1"/>
</dbReference>
<dbReference type="KEGG" id="tpla:ElP_00420"/>
<dbReference type="FunFam" id="1.10.10.10:FF:000001">
    <property type="entry name" value="LysR family transcriptional regulator"/>
    <property type="match status" value="1"/>
</dbReference>
<dbReference type="Pfam" id="PF03466">
    <property type="entry name" value="LysR_substrate"/>
    <property type="match status" value="1"/>
</dbReference>